<keyword evidence="2" id="KW-1185">Reference proteome</keyword>
<organism evidence="1 2">
    <name type="scientific">Trichomonas vaginalis (strain ATCC PRA-98 / G3)</name>
    <dbReference type="NCBI Taxonomy" id="412133"/>
    <lineage>
        <taxon>Eukaryota</taxon>
        <taxon>Metamonada</taxon>
        <taxon>Parabasalia</taxon>
        <taxon>Trichomonadida</taxon>
        <taxon>Trichomonadidae</taxon>
        <taxon>Trichomonas</taxon>
    </lineage>
</organism>
<dbReference type="RefSeq" id="XP_001582122.1">
    <property type="nucleotide sequence ID" value="XM_001582072.1"/>
</dbReference>
<dbReference type="VEuPathDB" id="TrichDB:TVAG_283060"/>
<protein>
    <submittedName>
        <fullName evidence="1">Uncharacterized protein</fullName>
    </submittedName>
</protein>
<dbReference type="Proteomes" id="UP000001542">
    <property type="component" value="Unassembled WGS sequence"/>
</dbReference>
<reference evidence="1" key="1">
    <citation type="submission" date="2006-10" db="EMBL/GenBank/DDBJ databases">
        <authorList>
            <person name="Amadeo P."/>
            <person name="Zhao Q."/>
            <person name="Wortman J."/>
            <person name="Fraser-Liggett C."/>
            <person name="Carlton J."/>
        </authorList>
    </citation>
    <scope>NUCLEOTIDE SEQUENCE</scope>
    <source>
        <strain evidence="1">G3</strain>
    </source>
</reference>
<dbReference type="Gene3D" id="1.10.220.20">
    <property type="match status" value="1"/>
</dbReference>
<proteinExistence type="predicted"/>
<name>A2DEK9_TRIV3</name>
<dbReference type="VEuPathDB" id="TrichDB:TVAGG3_0577790"/>
<gene>
    <name evidence="1" type="ORF">TVAG_283060</name>
</gene>
<dbReference type="InterPro" id="IPR035999">
    <property type="entry name" value="Sec7_dom_sf"/>
</dbReference>
<dbReference type="GO" id="GO:0032012">
    <property type="term" value="P:regulation of ARF protein signal transduction"/>
    <property type="evidence" value="ECO:0007669"/>
    <property type="project" value="InterPro"/>
</dbReference>
<sequence length="535" mass="62119">MGLSANLIEEIYKYIDLLNSSLGMFSDKDLKYQVQQIQKFYHKGISPDNFDLDSVVYPFILACNSNKTKYGNLTLDFMISLFKFSSSELYPSIELAKNLLSLAILISKDSNYETSIKSIQFVNLIFSSYAGFHVVIGELLGIIYKILIYASNSHEYKNTDKELIDNVLSAGIRFIIMRSLDTSVNIHIDNFNNYAKTILNNVYEDSSDIVKDVQEPNDQISILDLDMIAIYHSLFELIESENLKRTTVNQIAMLICRSMNTEIDFWKKPFAKEMAKEFIIPVYEEIVAATNSKMNLELPCSFASIIWEKFDLITDHKQLIIQISFILNQNNDEMFYYACEMLKKLSQSPEFLVSILNSQIRNGNKTILSIFKDICDVAMPKSDVVSHKQQEAMIVLGKLLNSFDKLMKRSFQQPKRDRNNEKLLCCADIFSNNYQKGLDLFIENNFCDYETIGEFLYKIHDYIDKLRLGELLSLGDIEIFNQFIEFLPKNNVCDLINELFRYILIPRQKEVFENLIRRISHLIHEDFLSNDEKNI</sequence>
<dbReference type="SUPFAM" id="SSF48425">
    <property type="entry name" value="Sec7 domain"/>
    <property type="match status" value="1"/>
</dbReference>
<dbReference type="KEGG" id="tva:5466684"/>
<accession>A2DEK9</accession>
<dbReference type="AlphaFoldDB" id="A2DEK9"/>
<dbReference type="InParanoid" id="A2DEK9"/>
<dbReference type="EMBL" id="DS113192">
    <property type="protein sequence ID" value="EAY21136.1"/>
    <property type="molecule type" value="Genomic_DNA"/>
</dbReference>
<reference evidence="1" key="2">
    <citation type="journal article" date="2007" name="Science">
        <title>Draft genome sequence of the sexually transmitted pathogen Trichomonas vaginalis.</title>
        <authorList>
            <person name="Carlton J.M."/>
            <person name="Hirt R.P."/>
            <person name="Silva J.C."/>
            <person name="Delcher A.L."/>
            <person name="Schatz M."/>
            <person name="Zhao Q."/>
            <person name="Wortman J.R."/>
            <person name="Bidwell S.L."/>
            <person name="Alsmark U.C.M."/>
            <person name="Besteiro S."/>
            <person name="Sicheritz-Ponten T."/>
            <person name="Noel C.J."/>
            <person name="Dacks J.B."/>
            <person name="Foster P.G."/>
            <person name="Simillion C."/>
            <person name="Van de Peer Y."/>
            <person name="Miranda-Saavedra D."/>
            <person name="Barton G.J."/>
            <person name="Westrop G.D."/>
            <person name="Mueller S."/>
            <person name="Dessi D."/>
            <person name="Fiori P.L."/>
            <person name="Ren Q."/>
            <person name="Paulsen I."/>
            <person name="Zhang H."/>
            <person name="Bastida-Corcuera F.D."/>
            <person name="Simoes-Barbosa A."/>
            <person name="Brown M.T."/>
            <person name="Hayes R.D."/>
            <person name="Mukherjee M."/>
            <person name="Okumura C.Y."/>
            <person name="Schneider R."/>
            <person name="Smith A.J."/>
            <person name="Vanacova S."/>
            <person name="Villalvazo M."/>
            <person name="Haas B.J."/>
            <person name="Pertea M."/>
            <person name="Feldblyum T.V."/>
            <person name="Utterback T.R."/>
            <person name="Shu C.L."/>
            <person name="Osoegawa K."/>
            <person name="de Jong P.J."/>
            <person name="Hrdy I."/>
            <person name="Horvathova L."/>
            <person name="Zubacova Z."/>
            <person name="Dolezal P."/>
            <person name="Malik S.B."/>
            <person name="Logsdon J.M. Jr."/>
            <person name="Henze K."/>
            <person name="Gupta A."/>
            <person name="Wang C.C."/>
            <person name="Dunne R.L."/>
            <person name="Upcroft J.A."/>
            <person name="Upcroft P."/>
            <person name="White O."/>
            <person name="Salzberg S.L."/>
            <person name="Tang P."/>
            <person name="Chiu C.-H."/>
            <person name="Lee Y.-S."/>
            <person name="Embley T.M."/>
            <person name="Coombs G.H."/>
            <person name="Mottram J.C."/>
            <person name="Tachezy J."/>
            <person name="Fraser-Liggett C.M."/>
            <person name="Johnson P.J."/>
        </authorList>
    </citation>
    <scope>NUCLEOTIDE SEQUENCE [LARGE SCALE GENOMIC DNA]</scope>
    <source>
        <strain evidence="1">G3</strain>
    </source>
</reference>
<evidence type="ECO:0000313" key="2">
    <source>
        <dbReference type="Proteomes" id="UP000001542"/>
    </source>
</evidence>
<dbReference type="GO" id="GO:0005085">
    <property type="term" value="F:guanyl-nucleotide exchange factor activity"/>
    <property type="evidence" value="ECO:0007669"/>
    <property type="project" value="InterPro"/>
</dbReference>
<evidence type="ECO:0000313" key="1">
    <source>
        <dbReference type="EMBL" id="EAY21136.1"/>
    </source>
</evidence>